<dbReference type="Proteomes" id="UP000799536">
    <property type="component" value="Unassembled WGS sequence"/>
</dbReference>
<feature type="region of interest" description="Disordered" evidence="1">
    <location>
        <begin position="195"/>
        <end position="218"/>
    </location>
</feature>
<gene>
    <name evidence="2" type="ORF">GQ43DRAFT_470836</name>
</gene>
<evidence type="ECO:0000313" key="3">
    <source>
        <dbReference type="Proteomes" id="UP000799536"/>
    </source>
</evidence>
<accession>A0A9P4MR31</accession>
<protein>
    <submittedName>
        <fullName evidence="2">Uncharacterized protein</fullName>
    </submittedName>
</protein>
<organism evidence="2 3">
    <name type="scientific">Delitschia confertaspora ATCC 74209</name>
    <dbReference type="NCBI Taxonomy" id="1513339"/>
    <lineage>
        <taxon>Eukaryota</taxon>
        <taxon>Fungi</taxon>
        <taxon>Dikarya</taxon>
        <taxon>Ascomycota</taxon>
        <taxon>Pezizomycotina</taxon>
        <taxon>Dothideomycetes</taxon>
        <taxon>Pleosporomycetidae</taxon>
        <taxon>Pleosporales</taxon>
        <taxon>Delitschiaceae</taxon>
        <taxon>Delitschia</taxon>
    </lineage>
</organism>
<feature type="compositionally biased region" description="Basic residues" evidence="1">
    <location>
        <begin position="202"/>
        <end position="218"/>
    </location>
</feature>
<comment type="caution">
    <text evidence="2">The sequence shown here is derived from an EMBL/GenBank/DDBJ whole genome shotgun (WGS) entry which is preliminary data.</text>
</comment>
<dbReference type="AlphaFoldDB" id="A0A9P4MR31"/>
<reference evidence="2" key="1">
    <citation type="journal article" date="2020" name="Stud. Mycol.">
        <title>101 Dothideomycetes genomes: a test case for predicting lifestyles and emergence of pathogens.</title>
        <authorList>
            <person name="Haridas S."/>
            <person name="Albert R."/>
            <person name="Binder M."/>
            <person name="Bloem J."/>
            <person name="Labutti K."/>
            <person name="Salamov A."/>
            <person name="Andreopoulos B."/>
            <person name="Baker S."/>
            <person name="Barry K."/>
            <person name="Bills G."/>
            <person name="Bluhm B."/>
            <person name="Cannon C."/>
            <person name="Castanera R."/>
            <person name="Culley D."/>
            <person name="Daum C."/>
            <person name="Ezra D."/>
            <person name="Gonzalez J."/>
            <person name="Henrissat B."/>
            <person name="Kuo A."/>
            <person name="Liang C."/>
            <person name="Lipzen A."/>
            <person name="Lutzoni F."/>
            <person name="Magnuson J."/>
            <person name="Mondo S."/>
            <person name="Nolan M."/>
            <person name="Ohm R."/>
            <person name="Pangilinan J."/>
            <person name="Park H.-J."/>
            <person name="Ramirez L."/>
            <person name="Alfaro M."/>
            <person name="Sun H."/>
            <person name="Tritt A."/>
            <person name="Yoshinaga Y."/>
            <person name="Zwiers L.-H."/>
            <person name="Turgeon B."/>
            <person name="Goodwin S."/>
            <person name="Spatafora J."/>
            <person name="Crous P."/>
            <person name="Grigoriev I."/>
        </authorList>
    </citation>
    <scope>NUCLEOTIDE SEQUENCE</scope>
    <source>
        <strain evidence="2">ATCC 74209</strain>
    </source>
</reference>
<sequence length="218" mass="24482">MPSPSTSVERVDHQTKLTSSRSIAGSGAAIKIYINPKRRRANEEQDSLANIFRSRDLSPTDFYPETCCGHAVAKVVAVRDNRDAVAYPKQQQTSIEPVKTRLNRHRIVIPKLFPVSDSNYPDPHPNSQHSTTESVNTAGIGRRPKVAATGEALQIRIRVYTMIIIIQSITLHVRNRYRGREASIPEFFDLHPDDGDASTIQIHRRPPSRLSSRRPSGR</sequence>
<dbReference type="EMBL" id="ML993934">
    <property type="protein sequence ID" value="KAF2202509.1"/>
    <property type="molecule type" value="Genomic_DNA"/>
</dbReference>
<keyword evidence="3" id="KW-1185">Reference proteome</keyword>
<evidence type="ECO:0000313" key="2">
    <source>
        <dbReference type="EMBL" id="KAF2202509.1"/>
    </source>
</evidence>
<evidence type="ECO:0000256" key="1">
    <source>
        <dbReference type="SAM" id="MobiDB-lite"/>
    </source>
</evidence>
<name>A0A9P4MR31_9PLEO</name>
<feature type="region of interest" description="Disordered" evidence="1">
    <location>
        <begin position="1"/>
        <end position="22"/>
    </location>
</feature>
<feature type="region of interest" description="Disordered" evidence="1">
    <location>
        <begin position="114"/>
        <end position="142"/>
    </location>
</feature>
<proteinExistence type="predicted"/>
<feature type="compositionally biased region" description="Polar residues" evidence="1">
    <location>
        <begin position="125"/>
        <end position="137"/>
    </location>
</feature>